<name>A0A173S396_9FIRM</name>
<dbReference type="RefSeq" id="WP_055156055.1">
    <property type="nucleotide sequence ID" value="NZ_CYXR01000006.1"/>
</dbReference>
<evidence type="ECO:0000256" key="4">
    <source>
        <dbReference type="ARBA" id="ARBA00023136"/>
    </source>
</evidence>
<protein>
    <submittedName>
        <fullName evidence="6">Putative voltage-gated ClC-type chloride channel ClcB</fullName>
    </submittedName>
</protein>
<dbReference type="Proteomes" id="UP000095727">
    <property type="component" value="Unassembled WGS sequence"/>
</dbReference>
<feature type="transmembrane region" description="Helical" evidence="5">
    <location>
        <begin position="352"/>
        <end position="376"/>
    </location>
</feature>
<dbReference type="Gene3D" id="1.10.3080.10">
    <property type="entry name" value="Clc chloride channel"/>
    <property type="match status" value="1"/>
</dbReference>
<feature type="transmembrane region" description="Helical" evidence="5">
    <location>
        <begin position="382"/>
        <end position="401"/>
    </location>
</feature>
<evidence type="ECO:0000256" key="1">
    <source>
        <dbReference type="ARBA" id="ARBA00004141"/>
    </source>
</evidence>
<proteinExistence type="predicted"/>
<dbReference type="PANTHER" id="PTHR43427:SF12">
    <property type="entry name" value="CHLORIDE TRANSPORTER"/>
    <property type="match status" value="1"/>
</dbReference>
<dbReference type="SUPFAM" id="SSF81340">
    <property type="entry name" value="Clc chloride channel"/>
    <property type="match status" value="1"/>
</dbReference>
<evidence type="ECO:0000256" key="2">
    <source>
        <dbReference type="ARBA" id="ARBA00022692"/>
    </source>
</evidence>
<dbReference type="EMBL" id="CYXR01000006">
    <property type="protein sequence ID" value="CUM84681.1"/>
    <property type="molecule type" value="Genomic_DNA"/>
</dbReference>
<dbReference type="Pfam" id="PF00654">
    <property type="entry name" value="Voltage_CLC"/>
    <property type="match status" value="1"/>
</dbReference>
<sequence>MNEKLKEMREAWKNLYGSLFKWIVLSGVIGSFIGLIASGFSYAIVWATSFRQANPMIILGLPLGGLLIVWLYKITGQEKNSGTNLVLTVVRSDEEEVPGWVTPLILISTAITHLFGGSSGREGAALQFGASVGNVCAKYLHLNESDKKIIILASMSAAFSALFGTPMAAVVFPMEVISVGVMYYAALVPCVFSAFAAQGIALLLKVRTVTPPYLVESVPDFYSVDSIKAIILAIACALAGALFCIVLHNGEHYLKKWFPNPYVRVVAGAAGVIILYFALRTDAYLGLGTGVIQASFKETAGPQMFLLKMLFTALTLCAGFKGGEIVPSLFIGATLGSFMSTILAAPTDICAACGMVGVFCAVTNSPITSLLIAAELFGFTGMPFYCIVVAVSYLLSGYYSLYKEQKIVYSKTENKYVDKHTK</sequence>
<dbReference type="InterPro" id="IPR050368">
    <property type="entry name" value="ClC-type_chloride_channel"/>
</dbReference>
<keyword evidence="3 5" id="KW-1133">Transmembrane helix</keyword>
<dbReference type="GO" id="GO:0015108">
    <property type="term" value="F:chloride transmembrane transporter activity"/>
    <property type="evidence" value="ECO:0007669"/>
    <property type="project" value="InterPro"/>
</dbReference>
<organism evidence="6 7">
    <name type="scientific">Coprococcus comes</name>
    <dbReference type="NCBI Taxonomy" id="410072"/>
    <lineage>
        <taxon>Bacteria</taxon>
        <taxon>Bacillati</taxon>
        <taxon>Bacillota</taxon>
        <taxon>Clostridia</taxon>
        <taxon>Lachnospirales</taxon>
        <taxon>Lachnospiraceae</taxon>
        <taxon>Coprococcus</taxon>
    </lineage>
</organism>
<evidence type="ECO:0000313" key="6">
    <source>
        <dbReference type="EMBL" id="CUM84681.1"/>
    </source>
</evidence>
<keyword evidence="4 5" id="KW-0472">Membrane</keyword>
<dbReference type="PRINTS" id="PR00762">
    <property type="entry name" value="CLCHANNEL"/>
</dbReference>
<gene>
    <name evidence="6" type="ORF">ERS852574_01089</name>
</gene>
<feature type="transmembrane region" description="Helical" evidence="5">
    <location>
        <begin position="229"/>
        <end position="250"/>
    </location>
</feature>
<reference evidence="6 7" key="1">
    <citation type="submission" date="2015-09" db="EMBL/GenBank/DDBJ databases">
        <authorList>
            <consortium name="Pathogen Informatics"/>
        </authorList>
    </citation>
    <scope>NUCLEOTIDE SEQUENCE [LARGE SCALE GENOMIC DNA]</scope>
    <source>
        <strain evidence="6 7">2789STDY5834962</strain>
    </source>
</reference>
<evidence type="ECO:0000256" key="3">
    <source>
        <dbReference type="ARBA" id="ARBA00022989"/>
    </source>
</evidence>
<dbReference type="GO" id="GO:0016020">
    <property type="term" value="C:membrane"/>
    <property type="evidence" value="ECO:0007669"/>
    <property type="project" value="UniProtKB-SubCell"/>
</dbReference>
<feature type="transmembrane region" description="Helical" evidence="5">
    <location>
        <begin position="149"/>
        <end position="169"/>
    </location>
</feature>
<comment type="subcellular location">
    <subcellularLocation>
        <location evidence="1">Membrane</location>
        <topology evidence="1">Multi-pass membrane protein</topology>
    </subcellularLocation>
</comment>
<feature type="transmembrane region" description="Helical" evidence="5">
    <location>
        <begin position="262"/>
        <end position="279"/>
    </location>
</feature>
<accession>A0A173S396</accession>
<evidence type="ECO:0000313" key="7">
    <source>
        <dbReference type="Proteomes" id="UP000095727"/>
    </source>
</evidence>
<evidence type="ECO:0000256" key="5">
    <source>
        <dbReference type="SAM" id="Phobius"/>
    </source>
</evidence>
<dbReference type="InterPro" id="IPR001807">
    <property type="entry name" value="ClC"/>
</dbReference>
<keyword evidence="2 5" id="KW-0812">Transmembrane</keyword>
<feature type="transmembrane region" description="Helical" evidence="5">
    <location>
        <begin position="305"/>
        <end position="322"/>
    </location>
</feature>
<feature type="transmembrane region" description="Helical" evidence="5">
    <location>
        <begin position="20"/>
        <end position="47"/>
    </location>
</feature>
<dbReference type="PANTHER" id="PTHR43427">
    <property type="entry name" value="CHLORIDE CHANNEL PROTEIN CLC-E"/>
    <property type="match status" value="1"/>
</dbReference>
<feature type="transmembrane region" description="Helical" evidence="5">
    <location>
        <begin position="181"/>
        <end position="204"/>
    </location>
</feature>
<dbReference type="InterPro" id="IPR014743">
    <property type="entry name" value="Cl-channel_core"/>
</dbReference>
<dbReference type="AlphaFoldDB" id="A0A173S396"/>
<feature type="transmembrane region" description="Helical" evidence="5">
    <location>
        <begin position="53"/>
        <end position="72"/>
    </location>
</feature>